<evidence type="ECO:0000256" key="10">
    <source>
        <dbReference type="ARBA" id="ARBA00023146"/>
    </source>
</evidence>
<proteinExistence type="inferred from homology"/>
<evidence type="ECO:0000256" key="4">
    <source>
        <dbReference type="ARBA" id="ARBA00022555"/>
    </source>
</evidence>
<dbReference type="GO" id="GO:0000049">
    <property type="term" value="F:tRNA binding"/>
    <property type="evidence" value="ECO:0007669"/>
    <property type="project" value="UniProtKB-KW"/>
</dbReference>
<evidence type="ECO:0000259" key="12">
    <source>
        <dbReference type="Pfam" id="PF02272"/>
    </source>
</evidence>
<evidence type="ECO:0000256" key="6">
    <source>
        <dbReference type="ARBA" id="ARBA00022741"/>
    </source>
</evidence>
<evidence type="ECO:0000256" key="5">
    <source>
        <dbReference type="ARBA" id="ARBA00022598"/>
    </source>
</evidence>
<keyword evidence="9" id="KW-0648">Protein biosynthesis</keyword>
<feature type="domain" description="DHHA1" evidence="12">
    <location>
        <begin position="5"/>
        <end position="74"/>
    </location>
</feature>
<evidence type="ECO:0000256" key="2">
    <source>
        <dbReference type="ARBA" id="ARBA00013168"/>
    </source>
</evidence>
<protein>
    <recommendedName>
        <fullName evidence="3">Alanine--tRNA ligase</fullName>
        <ecNumber evidence="2">6.1.1.7</ecNumber>
    </recommendedName>
</protein>
<feature type="region of interest" description="Disordered" evidence="11">
    <location>
        <begin position="39"/>
        <end position="77"/>
    </location>
</feature>
<comment type="similarity">
    <text evidence="1">Belongs to the class-II aminoacyl-tRNA synthetase family.</text>
</comment>
<evidence type="ECO:0000256" key="1">
    <source>
        <dbReference type="ARBA" id="ARBA00008226"/>
    </source>
</evidence>
<feature type="non-terminal residue" evidence="13">
    <location>
        <position position="1"/>
    </location>
</feature>
<dbReference type="AlphaFoldDB" id="M1PPK6"/>
<reference evidence="13" key="1">
    <citation type="journal article" date="2013" name="Syst. Appl. Microbiol.">
        <title>New insights into the archaeal diversity of a hypersaline microbial mat obtained by a metagenomic approach.</title>
        <authorList>
            <person name="Lopez-Lopez A."/>
            <person name="Richter M."/>
            <person name="Pena A."/>
            <person name="Tamames J."/>
            <person name="Rossello-Mora R."/>
        </authorList>
    </citation>
    <scope>NUCLEOTIDE SEQUENCE</scope>
</reference>
<dbReference type="FunFam" id="3.10.310.40:FF:000001">
    <property type="entry name" value="Alanine--tRNA ligase"/>
    <property type="match status" value="1"/>
</dbReference>
<keyword evidence="5" id="KW-0436">Ligase</keyword>
<dbReference type="InterPro" id="IPR003156">
    <property type="entry name" value="DHHA1_dom"/>
</dbReference>
<feature type="compositionally biased region" description="Gly residues" evidence="11">
    <location>
        <begin position="42"/>
        <end position="58"/>
    </location>
</feature>
<dbReference type="Pfam" id="PF02272">
    <property type="entry name" value="DHHA1"/>
    <property type="match status" value="1"/>
</dbReference>
<evidence type="ECO:0000256" key="3">
    <source>
        <dbReference type="ARBA" id="ARBA00017959"/>
    </source>
</evidence>
<dbReference type="GO" id="GO:0004813">
    <property type="term" value="F:alanine-tRNA ligase activity"/>
    <property type="evidence" value="ECO:0007669"/>
    <property type="project" value="UniProtKB-EC"/>
</dbReference>
<keyword evidence="7" id="KW-0067">ATP-binding</keyword>
<dbReference type="GO" id="GO:0005524">
    <property type="term" value="F:ATP binding"/>
    <property type="evidence" value="ECO:0007669"/>
    <property type="project" value="UniProtKB-KW"/>
</dbReference>
<sequence length="77" mass="7860">SEEGRIVLLASEGDNVNLVFSRSDDLDVNMIEILNEAASEINGGGGGSPKTAQGGGSRTEGRDSALKKAKSLVAGEL</sequence>
<evidence type="ECO:0000256" key="8">
    <source>
        <dbReference type="ARBA" id="ARBA00022884"/>
    </source>
</evidence>
<evidence type="ECO:0000256" key="7">
    <source>
        <dbReference type="ARBA" id="ARBA00022840"/>
    </source>
</evidence>
<name>M1PPK6_9ZZZZ</name>
<gene>
    <name evidence="13" type="ORF">FLSS-7_0039</name>
</gene>
<accession>M1PPK6</accession>
<organism evidence="13">
    <name type="scientific">uncultured organism</name>
    <dbReference type="NCBI Taxonomy" id="155900"/>
    <lineage>
        <taxon>unclassified sequences</taxon>
        <taxon>environmental samples</taxon>
    </lineage>
</organism>
<evidence type="ECO:0000313" key="13">
    <source>
        <dbReference type="EMBL" id="AGF93030.1"/>
    </source>
</evidence>
<evidence type="ECO:0000256" key="11">
    <source>
        <dbReference type="SAM" id="MobiDB-lite"/>
    </source>
</evidence>
<dbReference type="EC" id="6.1.1.7" evidence="2"/>
<keyword evidence="6" id="KW-0547">Nucleotide-binding</keyword>
<dbReference type="Gene3D" id="3.10.310.40">
    <property type="match status" value="1"/>
</dbReference>
<keyword evidence="8" id="KW-0694">RNA-binding</keyword>
<evidence type="ECO:0000256" key="9">
    <source>
        <dbReference type="ARBA" id="ARBA00022917"/>
    </source>
</evidence>
<dbReference type="EMBL" id="JX684079">
    <property type="protein sequence ID" value="AGF93030.1"/>
    <property type="molecule type" value="Genomic_DNA"/>
</dbReference>
<keyword evidence="10" id="KW-0030">Aminoacyl-tRNA synthetase</keyword>
<keyword evidence="4" id="KW-0820">tRNA-binding</keyword>